<dbReference type="InterPro" id="IPR001650">
    <property type="entry name" value="Helicase_C-like"/>
</dbReference>
<dbReference type="Gene3D" id="3.40.50.300">
    <property type="entry name" value="P-loop containing nucleotide triphosphate hydrolases"/>
    <property type="match status" value="1"/>
</dbReference>
<dbReference type="PROSITE" id="PS51194">
    <property type="entry name" value="HELICASE_CTER"/>
    <property type="match status" value="1"/>
</dbReference>
<dbReference type="SMART" id="SM00487">
    <property type="entry name" value="DEXDc"/>
    <property type="match status" value="1"/>
</dbReference>
<feature type="domain" description="Helicase ATP-binding" evidence="2">
    <location>
        <begin position="416"/>
        <end position="575"/>
    </location>
</feature>
<dbReference type="CDD" id="cd18793">
    <property type="entry name" value="SF2_C_SNF"/>
    <property type="match status" value="1"/>
</dbReference>
<dbReference type="InterPro" id="IPR014001">
    <property type="entry name" value="Helicase_ATP-bd"/>
</dbReference>
<evidence type="ECO:0000259" key="2">
    <source>
        <dbReference type="PROSITE" id="PS51192"/>
    </source>
</evidence>
<keyword evidence="4" id="KW-0067">ATP-binding</keyword>
<dbReference type="Proteomes" id="UP000198929">
    <property type="component" value="Unassembled WGS sequence"/>
</dbReference>
<protein>
    <submittedName>
        <fullName evidence="4">Helicase conserved C-terminal domain-containing protein</fullName>
    </submittedName>
</protein>
<keyword evidence="5" id="KW-1185">Reference proteome</keyword>
<dbReference type="GO" id="GO:0004386">
    <property type="term" value="F:helicase activity"/>
    <property type="evidence" value="ECO:0007669"/>
    <property type="project" value="UniProtKB-KW"/>
</dbReference>
<dbReference type="EMBL" id="FOGQ01000014">
    <property type="protein sequence ID" value="SES25145.1"/>
    <property type="molecule type" value="Genomic_DNA"/>
</dbReference>
<dbReference type="STRING" id="1121357.SAMN05661109_02391"/>
<dbReference type="Pfam" id="PF00176">
    <property type="entry name" value="SNF2-rel_dom"/>
    <property type="match status" value="1"/>
</dbReference>
<feature type="domain" description="Helicase C-terminal" evidence="3">
    <location>
        <begin position="656"/>
        <end position="813"/>
    </location>
</feature>
<evidence type="ECO:0000256" key="1">
    <source>
        <dbReference type="ARBA" id="ARBA00022801"/>
    </source>
</evidence>
<dbReference type="InterPro" id="IPR000330">
    <property type="entry name" value="SNF2_N"/>
</dbReference>
<keyword evidence="1" id="KW-0378">Hydrolase</keyword>
<gene>
    <name evidence="4" type="ORF">SAMN05661109_02391</name>
</gene>
<sequence>MLSAVSFDSQNVEHLLTSIAGVIDHYEATKARLTAIGQGGTPPTIGSDDNTRIFAFGPNVETAAYLSQYQPRPLGELREDFSQVTLPTRDQFNQMSAEARKVPRHTGLRRWFTRRPVEGEQAITQLSAMNVSAIHAILGGIDAALGTSPDGSFEALRPEQFRDSIEADLTRLTGWPVQWVSSSRVNAHADAVAQLDSARDLAHRLESDVQHAGRALAKHQAEATLAKTDISVLDHITDGRLRLGPLKHLTLRQIADAQPVQLQRYEGVGEKTATQAIAAARTYCADVVETQTPHIDYQDKLPSTDYVVALARLLTFRDTIRDLPTEAMQLARVPEGTLVALAGEDNLLEQVRVEPPSMFTPDQAWALYAVRAAEFHAYGDSSAGTEVPEEIAERIADIHLGGTLHASLRGYQAFGAKFALAQRKVLIGDEMGLGKTMQALAVITHLAAKGHTTALVVCPPSLRINWARELTKFTDLVPHVLHGPDKDVAYEAWKLDGGVAIAGFPEVRNNPELTSRVLDVLIVDEAHRAKNPRSLQSQGVHALTQGADIAIYLTGTPLENRVSEFETLLAYLDPTIVDTLEDLRGKPSAFQAAITSVYLRRNQADVLDELPPLTEVEEWIEPKPAQVQGYHDAVRRGHFMDMRQAFSGTDSAKMERITELLDDGAEAGKTIIFTYFRGVLGDLMAVLGDRAYGPIAGGVSHAERQQAVDDFTAAEAGAVLVAQITAASEGLNIQAANRIILFEPQLNPAVEAQAIARAHRMGQVNTVEVHRLLTPDSLEERLVEMLNHKRTVFDQFARDSAAAEANPEAMDISEAQLIEQVIAAERERIGEPEQL</sequence>
<evidence type="ECO:0000313" key="5">
    <source>
        <dbReference type="Proteomes" id="UP000198929"/>
    </source>
</evidence>
<dbReference type="InterPro" id="IPR049730">
    <property type="entry name" value="SNF2/RAD54-like_C"/>
</dbReference>
<keyword evidence="4" id="KW-0547">Nucleotide-binding</keyword>
<proteinExistence type="predicted"/>
<reference evidence="5" key="1">
    <citation type="submission" date="2016-10" db="EMBL/GenBank/DDBJ databases">
        <authorList>
            <person name="Varghese N."/>
            <person name="Submissions S."/>
        </authorList>
    </citation>
    <scope>NUCLEOTIDE SEQUENCE [LARGE SCALE GENOMIC DNA]</scope>
    <source>
        <strain evidence="5">DSM 20524</strain>
    </source>
</reference>
<dbReference type="InterPro" id="IPR038718">
    <property type="entry name" value="SNF2-like_sf"/>
</dbReference>
<accession>A0A1H9VTZ3</accession>
<dbReference type="SMART" id="SM00490">
    <property type="entry name" value="HELICc"/>
    <property type="match status" value="1"/>
</dbReference>
<keyword evidence="4" id="KW-0347">Helicase</keyword>
<dbReference type="SUPFAM" id="SSF52540">
    <property type="entry name" value="P-loop containing nucleoside triphosphate hydrolases"/>
    <property type="match status" value="2"/>
</dbReference>
<dbReference type="PANTHER" id="PTHR10799">
    <property type="entry name" value="SNF2/RAD54 HELICASE FAMILY"/>
    <property type="match status" value="1"/>
</dbReference>
<dbReference type="CDD" id="cd17919">
    <property type="entry name" value="DEXHc_Snf"/>
    <property type="match status" value="1"/>
</dbReference>
<dbReference type="Gene3D" id="3.40.50.10810">
    <property type="entry name" value="Tandem AAA-ATPase domain"/>
    <property type="match status" value="1"/>
</dbReference>
<dbReference type="PROSITE" id="PS51192">
    <property type="entry name" value="HELICASE_ATP_BIND_1"/>
    <property type="match status" value="1"/>
</dbReference>
<dbReference type="AlphaFoldDB" id="A0A1H9VTZ3"/>
<evidence type="ECO:0000259" key="3">
    <source>
        <dbReference type="PROSITE" id="PS51194"/>
    </source>
</evidence>
<dbReference type="GO" id="GO:0005524">
    <property type="term" value="F:ATP binding"/>
    <property type="evidence" value="ECO:0007669"/>
    <property type="project" value="InterPro"/>
</dbReference>
<evidence type="ECO:0000313" key="4">
    <source>
        <dbReference type="EMBL" id="SES25145.1"/>
    </source>
</evidence>
<organism evidence="4 5">
    <name type="scientific">Corynebacterium cystitidis DSM 20524</name>
    <dbReference type="NCBI Taxonomy" id="1121357"/>
    <lineage>
        <taxon>Bacteria</taxon>
        <taxon>Bacillati</taxon>
        <taxon>Actinomycetota</taxon>
        <taxon>Actinomycetes</taxon>
        <taxon>Mycobacteriales</taxon>
        <taxon>Corynebacteriaceae</taxon>
        <taxon>Corynebacterium</taxon>
    </lineage>
</organism>
<dbReference type="InterPro" id="IPR027417">
    <property type="entry name" value="P-loop_NTPase"/>
</dbReference>
<name>A0A1H9VTZ3_9CORY</name>
<dbReference type="GO" id="GO:0016787">
    <property type="term" value="F:hydrolase activity"/>
    <property type="evidence" value="ECO:0007669"/>
    <property type="project" value="UniProtKB-KW"/>
</dbReference>